<evidence type="ECO:0000313" key="1">
    <source>
        <dbReference type="EMBL" id="KAK0711058.1"/>
    </source>
</evidence>
<protein>
    <submittedName>
        <fullName evidence="1">Uncharacterized protein</fullName>
    </submittedName>
</protein>
<sequence>MDPHLSRSTAWGGGLCRSQTRKLLIAYSGRGLACSAALPSIRRAPPRTEHHPPGLVVWPVPIADIRDSRCQQFLDCHTWNDTHGLMLSMLEILGTPPGPHHGNTTAPLVQCPFTILAFEAAIAVNHIAFLARKRSVDVLDMRVVSGDDLPPSCRTPRSVLGWAVLFPVAPCSSLLLAASQTRLPMARWQALPPARGLREAGCVDCVAWPALGGYLRHQARDAPRRPE</sequence>
<proteinExistence type="predicted"/>
<dbReference type="Proteomes" id="UP001172102">
    <property type="component" value="Unassembled WGS sequence"/>
</dbReference>
<dbReference type="AlphaFoldDB" id="A0AA40A8H5"/>
<comment type="caution">
    <text evidence="1">The sequence shown here is derived from an EMBL/GenBank/DDBJ whole genome shotgun (WGS) entry which is preliminary data.</text>
</comment>
<dbReference type="EMBL" id="JAUKUA010000005">
    <property type="protein sequence ID" value="KAK0711058.1"/>
    <property type="molecule type" value="Genomic_DNA"/>
</dbReference>
<gene>
    <name evidence="1" type="ORF">B0H67DRAFT_272512</name>
</gene>
<evidence type="ECO:0000313" key="2">
    <source>
        <dbReference type="Proteomes" id="UP001172102"/>
    </source>
</evidence>
<organism evidence="1 2">
    <name type="scientific">Lasiosphaeris hirsuta</name>
    <dbReference type="NCBI Taxonomy" id="260670"/>
    <lineage>
        <taxon>Eukaryota</taxon>
        <taxon>Fungi</taxon>
        <taxon>Dikarya</taxon>
        <taxon>Ascomycota</taxon>
        <taxon>Pezizomycotina</taxon>
        <taxon>Sordariomycetes</taxon>
        <taxon>Sordariomycetidae</taxon>
        <taxon>Sordariales</taxon>
        <taxon>Lasiosphaeriaceae</taxon>
        <taxon>Lasiosphaeris</taxon>
    </lineage>
</organism>
<name>A0AA40A8H5_9PEZI</name>
<keyword evidence="2" id="KW-1185">Reference proteome</keyword>
<accession>A0AA40A8H5</accession>
<reference evidence="1" key="1">
    <citation type="submission" date="2023-06" db="EMBL/GenBank/DDBJ databases">
        <title>Genome-scale phylogeny and comparative genomics of the fungal order Sordariales.</title>
        <authorList>
            <consortium name="Lawrence Berkeley National Laboratory"/>
            <person name="Hensen N."/>
            <person name="Bonometti L."/>
            <person name="Westerberg I."/>
            <person name="Brannstrom I.O."/>
            <person name="Guillou S."/>
            <person name="Cros-Aarteil S."/>
            <person name="Calhoun S."/>
            <person name="Haridas S."/>
            <person name="Kuo A."/>
            <person name="Mondo S."/>
            <person name="Pangilinan J."/>
            <person name="Riley R."/>
            <person name="Labutti K."/>
            <person name="Andreopoulos B."/>
            <person name="Lipzen A."/>
            <person name="Chen C."/>
            <person name="Yanf M."/>
            <person name="Daum C."/>
            <person name="Ng V."/>
            <person name="Clum A."/>
            <person name="Steindorff A."/>
            <person name="Ohm R."/>
            <person name="Martin F."/>
            <person name="Silar P."/>
            <person name="Natvig D."/>
            <person name="Lalanne C."/>
            <person name="Gautier V."/>
            <person name="Ament-Velasquez S.L."/>
            <person name="Kruys A."/>
            <person name="Hutchinson M.I."/>
            <person name="Powell A.J."/>
            <person name="Barry K."/>
            <person name="Miller A.N."/>
            <person name="Grigoriev I.V."/>
            <person name="Debuchy R."/>
            <person name="Gladieux P."/>
            <person name="Thoren M.H."/>
            <person name="Johannesson H."/>
        </authorList>
    </citation>
    <scope>NUCLEOTIDE SEQUENCE</scope>
    <source>
        <strain evidence="1">SMH4607-1</strain>
    </source>
</reference>